<evidence type="ECO:0000313" key="7">
    <source>
        <dbReference type="EMBL" id="KAK4548652.1"/>
    </source>
</evidence>
<evidence type="ECO:0000256" key="1">
    <source>
        <dbReference type="ARBA" id="ARBA00004127"/>
    </source>
</evidence>
<feature type="domain" description="3-oxo-5-alpha-steroid 4-dehydrogenase C-terminal" evidence="6">
    <location>
        <begin position="195"/>
        <end position="321"/>
    </location>
</feature>
<feature type="transmembrane region" description="Helical" evidence="5">
    <location>
        <begin position="152"/>
        <end position="172"/>
    </location>
</feature>
<dbReference type="InterPro" id="IPR001104">
    <property type="entry name" value="3-oxo-5_a-steroid_4-DH_C"/>
</dbReference>
<name>A0AAV9JSP8_9PEZI</name>
<keyword evidence="5" id="KW-0521">NADP</keyword>
<dbReference type="Pfam" id="PF02544">
    <property type="entry name" value="Steroid_dh"/>
    <property type="match status" value="1"/>
</dbReference>
<evidence type="ECO:0000256" key="3">
    <source>
        <dbReference type="ARBA" id="ARBA00022989"/>
    </source>
</evidence>
<accession>A0AAV9JSP8</accession>
<dbReference type="GO" id="GO:0005789">
    <property type="term" value="C:endoplasmic reticulum membrane"/>
    <property type="evidence" value="ECO:0007669"/>
    <property type="project" value="UniProtKB-SubCell"/>
</dbReference>
<comment type="subcellular location">
    <subcellularLocation>
        <location evidence="1">Endomembrane system</location>
        <topology evidence="1">Multi-pass membrane protein</topology>
    </subcellularLocation>
    <subcellularLocation>
        <location evidence="5">Endoplasmic reticulum membrane</location>
    </subcellularLocation>
</comment>
<reference evidence="7 8" key="1">
    <citation type="submission" date="2021-11" db="EMBL/GenBank/DDBJ databases">
        <title>Black yeast isolated from Biological Soil Crust.</title>
        <authorList>
            <person name="Kurbessoian T."/>
        </authorList>
    </citation>
    <scope>NUCLEOTIDE SEQUENCE [LARGE SCALE GENOMIC DNA]</scope>
    <source>
        <strain evidence="7 8">CCFEE 5522</strain>
    </source>
</reference>
<keyword evidence="3 5" id="KW-1133">Transmembrane helix</keyword>
<dbReference type="GO" id="GO:0016095">
    <property type="term" value="P:polyprenol catabolic process"/>
    <property type="evidence" value="ECO:0007669"/>
    <property type="project" value="UniProtKB-UniRule"/>
</dbReference>
<comment type="pathway">
    <text evidence="5">Protein modification; protein glycosylation.</text>
</comment>
<gene>
    <name evidence="7" type="ORF">LTR36_009563</name>
</gene>
<organism evidence="7 8">
    <name type="scientific">Oleoguttula mirabilis</name>
    <dbReference type="NCBI Taxonomy" id="1507867"/>
    <lineage>
        <taxon>Eukaryota</taxon>
        <taxon>Fungi</taxon>
        <taxon>Dikarya</taxon>
        <taxon>Ascomycota</taxon>
        <taxon>Pezizomycotina</taxon>
        <taxon>Dothideomycetes</taxon>
        <taxon>Dothideomycetidae</taxon>
        <taxon>Mycosphaerellales</taxon>
        <taxon>Teratosphaeriaceae</taxon>
        <taxon>Oleoguttula</taxon>
    </lineage>
</organism>
<dbReference type="GO" id="GO:0102389">
    <property type="term" value="F:polyprenol reductase activity"/>
    <property type="evidence" value="ECO:0007669"/>
    <property type="project" value="UniProtKB-UniRule"/>
</dbReference>
<dbReference type="EMBL" id="JAVFHQ010000007">
    <property type="protein sequence ID" value="KAK4548652.1"/>
    <property type="molecule type" value="Genomic_DNA"/>
</dbReference>
<evidence type="ECO:0000256" key="2">
    <source>
        <dbReference type="ARBA" id="ARBA00022692"/>
    </source>
</evidence>
<protein>
    <recommendedName>
        <fullName evidence="5">Polyprenal reductase</fullName>
        <ecNumber evidence="5">1.3.1.94</ecNumber>
    </recommendedName>
</protein>
<evidence type="ECO:0000313" key="8">
    <source>
        <dbReference type="Proteomes" id="UP001324427"/>
    </source>
</evidence>
<dbReference type="EC" id="1.3.1.94" evidence="5"/>
<keyword evidence="2 5" id="KW-0812">Transmembrane</keyword>
<sequence>MDLVSVLRLAYLGATSVVLLVYLIPLLRERLLAYGPRAAPSTTLSAEREKAAREQPDTEPFTILLDRLAEIKVPHSWFTSFYAVSVGCSLFWASQVVTGGPAYRAVVQLTADRSVSMTFRQVIVAWAMMMIQASRRLYECLAISNPSSSQMWFGHWLIGIFFYTGMSIAVWVEGIPALQEHSFSLNDLTIAAPTLRTFVSTLLFILASGFQYDCHAYLASLKSTTSSSKSDEPRKSDYKLPEHPAFSSLIAPHYTAECLIYVSLALLAAPRGVWMNWTLVCALIFVVVNLGVTADGTKSWYETRFGKKAVEGKARMIPLVW</sequence>
<dbReference type="GO" id="GO:0160198">
    <property type="term" value="F:polyprenal reductase activity"/>
    <property type="evidence" value="ECO:0007669"/>
    <property type="project" value="UniProtKB-EC"/>
</dbReference>
<feature type="transmembrane region" description="Helical" evidence="5">
    <location>
        <begin position="274"/>
        <end position="294"/>
    </location>
</feature>
<keyword evidence="8" id="KW-1185">Reference proteome</keyword>
<dbReference type="GO" id="GO:0006488">
    <property type="term" value="P:dolichol-linked oligosaccharide biosynthetic process"/>
    <property type="evidence" value="ECO:0007669"/>
    <property type="project" value="UniProtKB-UniRule"/>
</dbReference>
<dbReference type="PROSITE" id="PS50244">
    <property type="entry name" value="S5A_REDUCTASE"/>
    <property type="match status" value="1"/>
</dbReference>
<dbReference type="AlphaFoldDB" id="A0AAV9JSP8"/>
<comment type="catalytic activity">
    <reaction evidence="5">
        <text>a di-trans,poly-cis-dolichal + NADP(+) = a di-trans,poly-cis-polyprenal + NADPH + H(+)</text>
        <dbReference type="Rhea" id="RHEA:80727"/>
        <dbReference type="Rhea" id="RHEA-COMP:19536"/>
        <dbReference type="Rhea" id="RHEA-COMP:19537"/>
        <dbReference type="ChEBI" id="CHEBI:15378"/>
        <dbReference type="ChEBI" id="CHEBI:57783"/>
        <dbReference type="ChEBI" id="CHEBI:58349"/>
        <dbReference type="ChEBI" id="CHEBI:231623"/>
        <dbReference type="ChEBI" id="CHEBI:231637"/>
        <dbReference type="EC" id="1.3.1.94"/>
    </reaction>
    <physiologicalReaction direction="right-to-left" evidence="5">
        <dbReference type="Rhea" id="RHEA:80729"/>
    </physiologicalReaction>
</comment>
<dbReference type="PANTHER" id="PTHR14624">
    <property type="entry name" value="DFG10 PROTEIN"/>
    <property type="match status" value="1"/>
</dbReference>
<dbReference type="PANTHER" id="PTHR14624:SF0">
    <property type="entry name" value="POLYPRENOL REDUCTASE"/>
    <property type="match status" value="1"/>
</dbReference>
<keyword evidence="5" id="KW-0560">Oxidoreductase</keyword>
<dbReference type="GO" id="GO:0003865">
    <property type="term" value="F:3-oxo-5-alpha-steroid 4-dehydrogenase activity"/>
    <property type="evidence" value="ECO:0007669"/>
    <property type="project" value="TreeGrafter"/>
</dbReference>
<feature type="transmembrane region" description="Helical" evidence="5">
    <location>
        <begin position="192"/>
        <end position="212"/>
    </location>
</feature>
<feature type="transmembrane region" description="Helical" evidence="5">
    <location>
        <begin position="6"/>
        <end position="27"/>
    </location>
</feature>
<evidence type="ECO:0000259" key="6">
    <source>
        <dbReference type="Pfam" id="PF02544"/>
    </source>
</evidence>
<comment type="function">
    <text evidence="5">Plays a key role in early steps of protein N-linked glycosylation by being involved in the conversion of polyprenol into dolichol. Acts as a polyprenal reductase that mediates the reduction of polyprenal into dolichal in a NADP-dependent mechanism. Dolichols are required for the synthesis of dolichol-linked monosaccharides and the oligosaccharide precursor used for N-glycosylation.</text>
</comment>
<comment type="caution">
    <text evidence="7">The sequence shown here is derived from an EMBL/GenBank/DDBJ whole genome shotgun (WGS) entry which is preliminary data.</text>
</comment>
<comment type="similarity">
    <text evidence="5">Belongs to the steroid 5-alpha reductase family. Polyprenal reductase subfamily.</text>
</comment>
<keyword evidence="5" id="KW-0256">Endoplasmic reticulum</keyword>
<proteinExistence type="inferred from homology"/>
<dbReference type="Proteomes" id="UP001324427">
    <property type="component" value="Unassembled WGS sequence"/>
</dbReference>
<dbReference type="InterPro" id="IPR039698">
    <property type="entry name" value="Dfg10/SRD5A3"/>
</dbReference>
<evidence type="ECO:0000256" key="5">
    <source>
        <dbReference type="RuleBase" id="RU367081"/>
    </source>
</evidence>
<keyword evidence="4 5" id="KW-0472">Membrane</keyword>
<evidence type="ECO:0000256" key="4">
    <source>
        <dbReference type="ARBA" id="ARBA00023136"/>
    </source>
</evidence>